<evidence type="ECO:0000256" key="3">
    <source>
        <dbReference type="ARBA" id="ARBA00008900"/>
    </source>
</evidence>
<dbReference type="EMBL" id="BAAAHG010000077">
    <property type="protein sequence ID" value="GAA0931312.1"/>
    <property type="molecule type" value="Genomic_DNA"/>
</dbReference>
<evidence type="ECO:0000256" key="8">
    <source>
        <dbReference type="ARBA" id="ARBA00023239"/>
    </source>
</evidence>
<evidence type="ECO:0000256" key="1">
    <source>
        <dbReference type="ARBA" id="ARBA00001947"/>
    </source>
</evidence>
<evidence type="ECO:0000256" key="7">
    <source>
        <dbReference type="ARBA" id="ARBA00022833"/>
    </source>
</evidence>
<evidence type="ECO:0000256" key="9">
    <source>
        <dbReference type="ARBA" id="ARBA00031449"/>
    </source>
</evidence>
<comment type="catalytic activity">
    <reaction evidence="10">
        <text>7,8-dihydroneopterin 3'-triphosphate + H2O = 6-carboxy-5,6,7,8-tetrahydropterin + triphosphate + acetaldehyde + 2 H(+)</text>
        <dbReference type="Rhea" id="RHEA:27966"/>
        <dbReference type="ChEBI" id="CHEBI:15343"/>
        <dbReference type="ChEBI" id="CHEBI:15377"/>
        <dbReference type="ChEBI" id="CHEBI:15378"/>
        <dbReference type="ChEBI" id="CHEBI:18036"/>
        <dbReference type="ChEBI" id="CHEBI:58462"/>
        <dbReference type="ChEBI" id="CHEBI:61032"/>
        <dbReference type="EC" id="4.1.2.50"/>
    </reaction>
</comment>
<evidence type="ECO:0000313" key="12">
    <source>
        <dbReference type="Proteomes" id="UP001501005"/>
    </source>
</evidence>
<keyword evidence="8" id="KW-0456">Lyase</keyword>
<comment type="cofactor">
    <cofactor evidence="1">
        <name>Zn(2+)</name>
        <dbReference type="ChEBI" id="CHEBI:29105"/>
    </cofactor>
</comment>
<gene>
    <name evidence="11" type="ORF">GCM10009549_54900</name>
</gene>
<sequence>MPHLEGRPLFSITVRDHLMIAHSFRGEVFGPAQRLHGATYLVDATFRREQLDDDNLVVDIGLATKELGAVVSELNYRNLDDEPEFAGINTSTEFLAKVIADRLAERVHKGALGENAKGLTSLTVTLHESHIAWASYERAL</sequence>
<accession>A0ABP4A7T6</accession>
<evidence type="ECO:0000256" key="5">
    <source>
        <dbReference type="ARBA" id="ARBA00018141"/>
    </source>
</evidence>
<dbReference type="Pfam" id="PF01242">
    <property type="entry name" value="PTPS"/>
    <property type="match status" value="1"/>
</dbReference>
<dbReference type="InterPro" id="IPR007115">
    <property type="entry name" value="6-PTP_synth/QueD"/>
</dbReference>
<comment type="similarity">
    <text evidence="3">Belongs to the PTPS family. QueD subfamily.</text>
</comment>
<evidence type="ECO:0000313" key="11">
    <source>
        <dbReference type="EMBL" id="GAA0931312.1"/>
    </source>
</evidence>
<proteinExistence type="inferred from homology"/>
<organism evidence="11 12">
    <name type="scientific">Streptomyces thermoalcalitolerans</name>
    <dbReference type="NCBI Taxonomy" id="65605"/>
    <lineage>
        <taxon>Bacteria</taxon>
        <taxon>Bacillati</taxon>
        <taxon>Actinomycetota</taxon>
        <taxon>Actinomycetes</taxon>
        <taxon>Kitasatosporales</taxon>
        <taxon>Streptomycetaceae</taxon>
        <taxon>Streptomyces</taxon>
    </lineage>
</organism>
<keyword evidence="12" id="KW-1185">Reference proteome</keyword>
<dbReference type="PANTHER" id="PTHR12589:SF7">
    <property type="entry name" value="6-PYRUVOYL TETRAHYDROBIOPTERIN SYNTHASE"/>
    <property type="match status" value="1"/>
</dbReference>
<dbReference type="SUPFAM" id="SSF55620">
    <property type="entry name" value="Tetrahydrobiopterin biosynthesis enzymes-like"/>
    <property type="match status" value="1"/>
</dbReference>
<protein>
    <recommendedName>
        <fullName evidence="5">6-carboxy-5,6,7,8-tetrahydropterin synthase</fullName>
        <ecNumber evidence="4">4.1.2.50</ecNumber>
    </recommendedName>
    <alternativeName>
        <fullName evidence="9">Queuosine biosynthesis protein QueD</fullName>
    </alternativeName>
</protein>
<dbReference type="EC" id="4.1.2.50" evidence="4"/>
<reference evidence="12" key="1">
    <citation type="journal article" date="2019" name="Int. J. Syst. Evol. Microbiol.">
        <title>The Global Catalogue of Microorganisms (GCM) 10K type strain sequencing project: providing services to taxonomists for standard genome sequencing and annotation.</title>
        <authorList>
            <consortium name="The Broad Institute Genomics Platform"/>
            <consortium name="The Broad Institute Genome Sequencing Center for Infectious Disease"/>
            <person name="Wu L."/>
            <person name="Ma J."/>
        </authorList>
    </citation>
    <scope>NUCLEOTIDE SEQUENCE [LARGE SCALE GENOMIC DNA]</scope>
    <source>
        <strain evidence="12">JCM 10673</strain>
    </source>
</reference>
<keyword evidence="6" id="KW-0479">Metal-binding</keyword>
<dbReference type="InterPro" id="IPR038418">
    <property type="entry name" value="6-PTP_synth/QueD_sf"/>
</dbReference>
<evidence type="ECO:0000256" key="4">
    <source>
        <dbReference type="ARBA" id="ARBA00012982"/>
    </source>
</evidence>
<comment type="pathway">
    <text evidence="2">Purine metabolism; 7-cyano-7-deazaguanine biosynthesis.</text>
</comment>
<evidence type="ECO:0000256" key="6">
    <source>
        <dbReference type="ARBA" id="ARBA00022723"/>
    </source>
</evidence>
<evidence type="ECO:0000256" key="2">
    <source>
        <dbReference type="ARBA" id="ARBA00005061"/>
    </source>
</evidence>
<dbReference type="Proteomes" id="UP001501005">
    <property type="component" value="Unassembled WGS sequence"/>
</dbReference>
<keyword evidence="7" id="KW-0862">Zinc</keyword>
<dbReference type="Gene3D" id="3.30.479.10">
    <property type="entry name" value="6-pyruvoyl tetrahydropterin synthase/QueD"/>
    <property type="match status" value="1"/>
</dbReference>
<dbReference type="PANTHER" id="PTHR12589">
    <property type="entry name" value="PYRUVOYL TETRAHYDROBIOPTERIN SYNTHASE"/>
    <property type="match status" value="1"/>
</dbReference>
<evidence type="ECO:0000256" key="10">
    <source>
        <dbReference type="ARBA" id="ARBA00048807"/>
    </source>
</evidence>
<name>A0ABP4A7T6_9ACTN</name>
<comment type="caution">
    <text evidence="11">The sequence shown here is derived from an EMBL/GenBank/DDBJ whole genome shotgun (WGS) entry which is preliminary data.</text>
</comment>